<dbReference type="AlphaFoldDB" id="A0AAD0WD34"/>
<protein>
    <submittedName>
        <fullName evidence="1">Uncharacterized protein</fullName>
    </submittedName>
</protein>
<organism evidence="1 2">
    <name type="scientific">Pseudoalteromonas lipolytica</name>
    <dbReference type="NCBI Taxonomy" id="570156"/>
    <lineage>
        <taxon>Bacteria</taxon>
        <taxon>Pseudomonadati</taxon>
        <taxon>Pseudomonadota</taxon>
        <taxon>Gammaproteobacteria</taxon>
        <taxon>Alteromonadales</taxon>
        <taxon>Pseudoalteromonadaceae</taxon>
        <taxon>Pseudoalteromonas</taxon>
    </lineage>
</organism>
<proteinExistence type="predicted"/>
<gene>
    <name evidence="1" type="ORF">D0907_11970</name>
</gene>
<sequence>MIYQPPVPLPDEHAASIMYRHFQMTRFAKFETMMMSEYNSKLDSPRRLWQPVFSMLAESFSSKYSLARFIEKYTNITDYSLFLDESVFKDSSVENMLNKLSIFKFHNALNASQDVSWRYCPVCAREDDEKFGTTYFHVAHQCFYKRVCRKHNVLLEKSDPYHFSLPPVFTESVTASQSDLKTEAVLSSWVDALKEIPQEERKVRALNLIHQKICIFSYDRKNPYHVQRVQYVQNRLAKRFNRSHFMPYFSWGPLASGLYPLNSVVGLMGFLDPAKHFHPMIYLMLIDLFLKQDELDLSMQYSLASPKAMERVPPVVSPIEIEDLINDNAA</sequence>
<dbReference type="RefSeq" id="WP_118844546.1">
    <property type="nucleotide sequence ID" value="NZ_CP032090.1"/>
</dbReference>
<dbReference type="GeneID" id="99506183"/>
<dbReference type="EMBL" id="CP032090">
    <property type="protein sequence ID" value="AXV65935.1"/>
    <property type="molecule type" value="Genomic_DNA"/>
</dbReference>
<dbReference type="Proteomes" id="UP000264605">
    <property type="component" value="Chromosome"/>
</dbReference>
<name>A0AAD0WD34_9GAMM</name>
<reference evidence="1 2" key="1">
    <citation type="submission" date="2018-08" db="EMBL/GenBank/DDBJ databases">
        <title>Draft genome sequence of Pseudoalteromonas donghaensis HJ51.</title>
        <authorList>
            <person name="Oh J."/>
            <person name="Roh D."/>
        </authorList>
    </citation>
    <scope>NUCLEOTIDE SEQUENCE [LARGE SCALE GENOMIC DNA]</scope>
    <source>
        <strain evidence="1 2">HJ51</strain>
    </source>
</reference>
<evidence type="ECO:0000313" key="2">
    <source>
        <dbReference type="Proteomes" id="UP000264605"/>
    </source>
</evidence>
<accession>A0AAD0WD34</accession>
<evidence type="ECO:0000313" key="1">
    <source>
        <dbReference type="EMBL" id="AXV65935.1"/>
    </source>
</evidence>
<dbReference type="KEGG" id="pdj:D0907_11970"/>